<dbReference type="PROSITE" id="PS50835">
    <property type="entry name" value="IG_LIKE"/>
    <property type="match status" value="1"/>
</dbReference>
<dbReference type="Gene3D" id="3.10.100.10">
    <property type="entry name" value="Mannose-Binding Protein A, subunit A"/>
    <property type="match status" value="2"/>
</dbReference>
<proteinExistence type="inferred from homology"/>
<reference evidence="13 14" key="1">
    <citation type="submission" date="2018-11" db="EMBL/GenBank/DDBJ databases">
        <authorList>
            <person name="Lopez-Roques C."/>
            <person name="Donnadieu C."/>
            <person name="Bouchez O."/>
            <person name="Klopp C."/>
            <person name="Cabau C."/>
            <person name="Zahm M."/>
        </authorList>
    </citation>
    <scope>NUCLEOTIDE SEQUENCE [LARGE SCALE GENOMIC DNA]</scope>
    <source>
        <strain evidence="13">RS831</strain>
        <tissue evidence="13">Whole body</tissue>
    </source>
</reference>
<dbReference type="FunFam" id="3.10.100.10:FF:000001">
    <property type="entry name" value="Hyaluronan proteoglycan link protein 1"/>
    <property type="match status" value="1"/>
</dbReference>
<dbReference type="InterPro" id="IPR000538">
    <property type="entry name" value="Link_dom"/>
</dbReference>
<evidence type="ECO:0000256" key="2">
    <source>
        <dbReference type="ARBA" id="ARBA00022525"/>
    </source>
</evidence>
<evidence type="ECO:0000313" key="13">
    <source>
        <dbReference type="EMBL" id="RVE63026.1"/>
    </source>
</evidence>
<feature type="disulfide bond" evidence="9">
    <location>
        <begin position="320"/>
        <end position="341"/>
    </location>
</feature>
<dbReference type="InterPro" id="IPR007110">
    <property type="entry name" value="Ig-like_dom"/>
</dbReference>
<dbReference type="FunFam" id="3.10.100.10:FF:000002">
    <property type="entry name" value="Hyaluronan proteoglycan link protein 1"/>
    <property type="match status" value="1"/>
</dbReference>
<evidence type="ECO:0000256" key="4">
    <source>
        <dbReference type="ARBA" id="ARBA00022737"/>
    </source>
</evidence>
<reference evidence="13 14" key="2">
    <citation type="submission" date="2019-01" db="EMBL/GenBank/DDBJ databases">
        <title>A chromosome length genome reference of the Java medaka (oryzias javanicus).</title>
        <authorList>
            <person name="Herpin A."/>
            <person name="Takehana Y."/>
            <person name="Naruse K."/>
            <person name="Ansai S."/>
            <person name="Kawaguchi M."/>
        </authorList>
    </citation>
    <scope>NUCLEOTIDE SEQUENCE [LARGE SCALE GENOMIC DNA]</scope>
    <source>
        <strain evidence="13">RS831</strain>
        <tissue evidence="13">Whole body</tissue>
    </source>
</reference>
<dbReference type="GO" id="GO:0072534">
    <property type="term" value="C:perineuronal net"/>
    <property type="evidence" value="ECO:0007669"/>
    <property type="project" value="TreeGrafter"/>
</dbReference>
<dbReference type="InterPro" id="IPR036179">
    <property type="entry name" value="Ig-like_dom_sf"/>
</dbReference>
<sequence length="368" mass="41924">MTHIRKTTEYLRHCYCTGAKRMAPLITSCAVVLLFTWSFFSWSSALYSSIREDTAAAVTKKLQYLLEPPVFAEVIGRRGENVTLPCILRTKPKNYKVKWTKVEPERVGLENIVMIFNANAFKPYGLLGRRASLRRAHEMDASLLLRHLELDDGGQYRCELINGIEDENVVITLRIEGVVFPYQSKHGRYRFTYPEAKEACVEQDGRLASYDQLYRAWTEGLDWCNAGWLHDGTVHYPIIRPRPVCGGELLPGIRSYGPKDKSHDRFDAFCFTSNNNGSVFYISGSLSYDQAEHACRARGSELALVGQLYAAWRFQNYDRCDGGWLKDGSVRFPISNPRNRCGGIAEAGVRTFGFPDKMTHLYGAYCYR</sequence>
<comment type="caution">
    <text evidence="9">Lacks conserved residue(s) required for the propagation of feature annotation.</text>
</comment>
<evidence type="ECO:0000256" key="6">
    <source>
        <dbReference type="ARBA" id="ARBA00023290"/>
    </source>
</evidence>
<keyword evidence="14" id="KW-1185">Reference proteome</keyword>
<feature type="domain" description="Link" evidence="12">
    <location>
        <begin position="273"/>
        <end position="368"/>
    </location>
</feature>
<dbReference type="PANTHER" id="PTHR22804">
    <property type="entry name" value="AGGRECAN/VERSICAN PROTEOGLYCAN"/>
    <property type="match status" value="1"/>
</dbReference>
<gene>
    <name evidence="13" type="ORF">OJAV_G00163330</name>
</gene>
<dbReference type="Pfam" id="PF07686">
    <property type="entry name" value="V-set"/>
    <property type="match status" value="1"/>
</dbReference>
<dbReference type="PANTHER" id="PTHR22804:SF8">
    <property type="entry name" value="HYALURONAN AND PROTEOGLYCAN LINK PROTEIN 2"/>
    <property type="match status" value="1"/>
</dbReference>
<evidence type="ECO:0000256" key="9">
    <source>
        <dbReference type="PROSITE-ProRule" id="PRU00323"/>
    </source>
</evidence>
<accession>A0A437CJX7</accession>
<organism evidence="13 14">
    <name type="scientific">Oryzias javanicus</name>
    <name type="common">Javanese ricefish</name>
    <name type="synonym">Aplocheilus javanicus</name>
    <dbReference type="NCBI Taxonomy" id="123683"/>
    <lineage>
        <taxon>Eukaryota</taxon>
        <taxon>Metazoa</taxon>
        <taxon>Chordata</taxon>
        <taxon>Craniata</taxon>
        <taxon>Vertebrata</taxon>
        <taxon>Euteleostomi</taxon>
        <taxon>Actinopterygii</taxon>
        <taxon>Neopterygii</taxon>
        <taxon>Teleostei</taxon>
        <taxon>Neoteleostei</taxon>
        <taxon>Acanthomorphata</taxon>
        <taxon>Ovalentaria</taxon>
        <taxon>Atherinomorphae</taxon>
        <taxon>Beloniformes</taxon>
        <taxon>Adrianichthyidae</taxon>
        <taxon>Oryziinae</taxon>
        <taxon>Oryzias</taxon>
    </lineage>
</organism>
<evidence type="ECO:0000256" key="10">
    <source>
        <dbReference type="SAM" id="Phobius"/>
    </source>
</evidence>
<keyword evidence="5 9" id="KW-1015">Disulfide bond</keyword>
<dbReference type="SMART" id="SM00409">
    <property type="entry name" value="IG"/>
    <property type="match status" value="1"/>
</dbReference>
<dbReference type="PRINTS" id="PR01265">
    <property type="entry name" value="LINKMODULE"/>
</dbReference>
<name>A0A437CJX7_ORYJA</name>
<feature type="transmembrane region" description="Helical" evidence="10">
    <location>
        <begin position="21"/>
        <end position="42"/>
    </location>
</feature>
<protein>
    <recommendedName>
        <fullName evidence="15">Hyaluronan and proteoglycan link protein 2</fullName>
    </recommendedName>
</protein>
<keyword evidence="4" id="KW-0677">Repeat</keyword>
<evidence type="ECO:0000313" key="14">
    <source>
        <dbReference type="Proteomes" id="UP000283210"/>
    </source>
</evidence>
<keyword evidence="3" id="KW-0272">Extracellular matrix</keyword>
<feature type="domain" description="Ig-like" evidence="11">
    <location>
        <begin position="69"/>
        <end position="172"/>
    </location>
</feature>
<evidence type="ECO:0000256" key="8">
    <source>
        <dbReference type="ARBA" id="ARBA00038272"/>
    </source>
</evidence>
<dbReference type="GO" id="GO:0010001">
    <property type="term" value="P:glial cell differentiation"/>
    <property type="evidence" value="ECO:0007669"/>
    <property type="project" value="TreeGrafter"/>
</dbReference>
<dbReference type="InterPro" id="IPR013783">
    <property type="entry name" value="Ig-like_fold"/>
</dbReference>
<dbReference type="InterPro" id="IPR016187">
    <property type="entry name" value="CTDL_fold"/>
</dbReference>
<dbReference type="PROSITE" id="PS01241">
    <property type="entry name" value="LINK_1"/>
    <property type="match status" value="1"/>
</dbReference>
<evidence type="ECO:0000256" key="5">
    <source>
        <dbReference type="ARBA" id="ARBA00023157"/>
    </source>
</evidence>
<dbReference type="CDD" id="cd03519">
    <property type="entry name" value="Link_domain_HAPLN_module_2"/>
    <property type="match status" value="1"/>
</dbReference>
<keyword evidence="10" id="KW-1133">Transmembrane helix</keyword>
<dbReference type="GO" id="GO:0007417">
    <property type="term" value="P:central nervous system development"/>
    <property type="evidence" value="ECO:0007669"/>
    <property type="project" value="TreeGrafter"/>
</dbReference>
<keyword evidence="6" id="KW-0373">Hyaluronic acid</keyword>
<keyword evidence="10" id="KW-0472">Membrane</keyword>
<feature type="disulfide bond" evidence="9">
    <location>
        <begin position="224"/>
        <end position="245"/>
    </location>
</feature>
<keyword evidence="7" id="KW-0393">Immunoglobulin domain</keyword>
<evidence type="ECO:0000256" key="7">
    <source>
        <dbReference type="ARBA" id="ARBA00023319"/>
    </source>
</evidence>
<evidence type="ECO:0000259" key="12">
    <source>
        <dbReference type="PROSITE" id="PS50963"/>
    </source>
</evidence>
<dbReference type="InterPro" id="IPR016186">
    <property type="entry name" value="C-type_lectin-like/link_sf"/>
</dbReference>
<evidence type="ECO:0000256" key="3">
    <source>
        <dbReference type="ARBA" id="ARBA00022530"/>
    </source>
</evidence>
<evidence type="ECO:0000256" key="1">
    <source>
        <dbReference type="ARBA" id="ARBA00004498"/>
    </source>
</evidence>
<dbReference type="Proteomes" id="UP000283210">
    <property type="component" value="Chromosome 16"/>
</dbReference>
<dbReference type="Pfam" id="PF00193">
    <property type="entry name" value="Xlink"/>
    <property type="match status" value="2"/>
</dbReference>
<comment type="subcellular location">
    <subcellularLocation>
        <location evidence="1">Secreted</location>
        <location evidence="1">Extracellular space</location>
        <location evidence="1">Extracellular matrix</location>
    </subcellularLocation>
</comment>
<dbReference type="GO" id="GO:0005615">
    <property type="term" value="C:extracellular space"/>
    <property type="evidence" value="ECO:0007669"/>
    <property type="project" value="TreeGrafter"/>
</dbReference>
<dbReference type="InterPro" id="IPR013106">
    <property type="entry name" value="Ig_V-set"/>
</dbReference>
<keyword evidence="2" id="KW-0964">Secreted</keyword>
<feature type="domain" description="Link" evidence="12">
    <location>
        <begin position="178"/>
        <end position="272"/>
    </location>
</feature>
<dbReference type="SMART" id="SM00445">
    <property type="entry name" value="LINK"/>
    <property type="match status" value="2"/>
</dbReference>
<evidence type="ECO:0008006" key="15">
    <source>
        <dbReference type="Google" id="ProtNLM"/>
    </source>
</evidence>
<dbReference type="AlphaFoldDB" id="A0A437CJX7"/>
<dbReference type="PROSITE" id="PS50963">
    <property type="entry name" value="LINK_2"/>
    <property type="match status" value="2"/>
</dbReference>
<dbReference type="GO" id="GO:0002052">
    <property type="term" value="P:positive regulation of neuroblast proliferation"/>
    <property type="evidence" value="ECO:0007669"/>
    <property type="project" value="TreeGrafter"/>
</dbReference>
<dbReference type="SUPFAM" id="SSF56436">
    <property type="entry name" value="C-type lectin-like"/>
    <property type="match status" value="2"/>
</dbReference>
<dbReference type="InterPro" id="IPR003599">
    <property type="entry name" value="Ig_sub"/>
</dbReference>
<dbReference type="EMBL" id="CM012452">
    <property type="protein sequence ID" value="RVE63026.1"/>
    <property type="molecule type" value="Genomic_DNA"/>
</dbReference>
<comment type="similarity">
    <text evidence="8">Belongs to the HAPLN family.</text>
</comment>
<dbReference type="GO" id="GO:0045202">
    <property type="term" value="C:synapse"/>
    <property type="evidence" value="ECO:0007669"/>
    <property type="project" value="TreeGrafter"/>
</dbReference>
<evidence type="ECO:0000259" key="11">
    <source>
        <dbReference type="PROSITE" id="PS50835"/>
    </source>
</evidence>
<dbReference type="Gene3D" id="2.60.40.10">
    <property type="entry name" value="Immunoglobulins"/>
    <property type="match status" value="1"/>
</dbReference>
<dbReference type="OrthoDB" id="5359219at2759"/>
<dbReference type="GO" id="GO:0005540">
    <property type="term" value="F:hyaluronic acid binding"/>
    <property type="evidence" value="ECO:0007669"/>
    <property type="project" value="UniProtKB-KW"/>
</dbReference>
<dbReference type="GO" id="GO:0001501">
    <property type="term" value="P:skeletal system development"/>
    <property type="evidence" value="ECO:0007669"/>
    <property type="project" value="TreeGrafter"/>
</dbReference>
<dbReference type="GO" id="GO:0007155">
    <property type="term" value="P:cell adhesion"/>
    <property type="evidence" value="ECO:0007669"/>
    <property type="project" value="InterPro"/>
</dbReference>
<dbReference type="SUPFAM" id="SSF48726">
    <property type="entry name" value="Immunoglobulin"/>
    <property type="match status" value="1"/>
</dbReference>
<dbReference type="InterPro" id="IPR050691">
    <property type="entry name" value="Hyaluronan_bind_Proteoglycan"/>
</dbReference>
<keyword evidence="10" id="KW-0812">Transmembrane</keyword>